<feature type="DNA-binding region" description="H-T-H motif" evidence="2">
    <location>
        <begin position="31"/>
        <end position="50"/>
    </location>
</feature>
<accession>A0A0A0DIB2</accession>
<dbReference type="InterPro" id="IPR009057">
    <property type="entry name" value="Homeodomain-like_sf"/>
</dbReference>
<dbReference type="PANTHER" id="PTHR43479:SF7">
    <property type="entry name" value="TETR-FAMILY TRANSCRIPTIONAL REGULATOR"/>
    <property type="match status" value="1"/>
</dbReference>
<evidence type="ECO:0000313" key="4">
    <source>
        <dbReference type="EMBL" id="KGM37834.1"/>
    </source>
</evidence>
<dbReference type="PROSITE" id="PS50977">
    <property type="entry name" value="HTH_TETR_2"/>
    <property type="match status" value="1"/>
</dbReference>
<dbReference type="GO" id="GO:0003677">
    <property type="term" value="F:DNA binding"/>
    <property type="evidence" value="ECO:0007669"/>
    <property type="project" value="UniProtKB-UniRule"/>
</dbReference>
<dbReference type="InterPro" id="IPR039532">
    <property type="entry name" value="TetR_C_Firmicutes"/>
</dbReference>
<dbReference type="eggNOG" id="COG1309">
    <property type="taxonomic scope" value="Bacteria"/>
</dbReference>
<feature type="domain" description="HTH tetR-type" evidence="3">
    <location>
        <begin position="8"/>
        <end position="68"/>
    </location>
</feature>
<comment type="caution">
    <text evidence="4">The sequence shown here is derived from an EMBL/GenBank/DDBJ whole genome shotgun (WGS) entry which is preliminary data.</text>
</comment>
<evidence type="ECO:0000313" key="5">
    <source>
        <dbReference type="Proteomes" id="UP000030019"/>
    </source>
</evidence>
<gene>
    <name evidence="4" type="ORF">SSIN_0326</name>
</gene>
<keyword evidence="1 2" id="KW-0238">DNA-binding</keyword>
<name>A0A0A0DIB2_9STRE</name>
<organism evidence="4 5">
    <name type="scientific">Streptococcus sinensis</name>
    <dbReference type="NCBI Taxonomy" id="176090"/>
    <lineage>
        <taxon>Bacteria</taxon>
        <taxon>Bacillati</taxon>
        <taxon>Bacillota</taxon>
        <taxon>Bacilli</taxon>
        <taxon>Lactobacillales</taxon>
        <taxon>Streptococcaceae</taxon>
        <taxon>Streptococcus</taxon>
    </lineage>
</organism>
<protein>
    <submittedName>
        <fullName evidence="4">Transcriptional regulator, TetR family</fullName>
    </submittedName>
</protein>
<evidence type="ECO:0000256" key="1">
    <source>
        <dbReference type="ARBA" id="ARBA00023125"/>
    </source>
</evidence>
<dbReference type="EMBL" id="JPEN01000029">
    <property type="protein sequence ID" value="KGM37834.1"/>
    <property type="molecule type" value="Genomic_DNA"/>
</dbReference>
<evidence type="ECO:0000256" key="2">
    <source>
        <dbReference type="PROSITE-ProRule" id="PRU00335"/>
    </source>
</evidence>
<dbReference type="AlphaFoldDB" id="A0A0A0DIB2"/>
<dbReference type="Proteomes" id="UP000030019">
    <property type="component" value="Unassembled WGS sequence"/>
</dbReference>
<dbReference type="PANTHER" id="PTHR43479">
    <property type="entry name" value="ACREF/ENVCD OPERON REPRESSOR-RELATED"/>
    <property type="match status" value="1"/>
</dbReference>
<dbReference type="Pfam" id="PF14278">
    <property type="entry name" value="TetR_C_8"/>
    <property type="match status" value="1"/>
</dbReference>
<dbReference type="InterPro" id="IPR001647">
    <property type="entry name" value="HTH_TetR"/>
</dbReference>
<reference evidence="4 5" key="1">
    <citation type="submission" date="2014-06" db="EMBL/GenBank/DDBJ databases">
        <authorList>
            <person name="Teng J.L."/>
            <person name="Huang Y."/>
            <person name="Tse H."/>
            <person name="Lau S.K."/>
            <person name="Woo P.C."/>
        </authorList>
    </citation>
    <scope>NUCLEOTIDE SEQUENCE [LARGE SCALE GENOMIC DNA]</scope>
    <source>
        <strain evidence="4 5">HKU4</strain>
    </source>
</reference>
<dbReference type="SUPFAM" id="SSF46689">
    <property type="entry name" value="Homeodomain-like"/>
    <property type="match status" value="1"/>
</dbReference>
<dbReference type="InterPro" id="IPR050624">
    <property type="entry name" value="HTH-type_Tx_Regulator"/>
</dbReference>
<dbReference type="PATRIC" id="fig|176090.4.peg.324"/>
<dbReference type="STRING" id="176090.SSIN_0326"/>
<dbReference type="Gene3D" id="1.10.357.10">
    <property type="entry name" value="Tetracycline Repressor, domain 2"/>
    <property type="match status" value="1"/>
</dbReference>
<dbReference type="RefSeq" id="WP_037614996.1">
    <property type="nucleotide sequence ID" value="NZ_JABTYC020000010.1"/>
</dbReference>
<dbReference type="Pfam" id="PF00440">
    <property type="entry name" value="TetR_N"/>
    <property type="match status" value="1"/>
</dbReference>
<sequence>MIESNKRKKTKAIIEKAMVELLHKESFDHITTVELARAAGISRSSFYTHYKDKYDMIERYQQGLFHQLEHIFENNQEDIAVAITEVFQFLTQEPLLAALLTENGTREIQNFLRHKLQIMLSESLQERFSKKVYSQIEKEYSTVYLSNAFFGVCQMWISRGKKENPEQMAHLLLKML</sequence>
<keyword evidence="5" id="KW-1185">Reference proteome</keyword>
<proteinExistence type="predicted"/>
<evidence type="ECO:0000259" key="3">
    <source>
        <dbReference type="PROSITE" id="PS50977"/>
    </source>
</evidence>